<dbReference type="GO" id="GO:0008673">
    <property type="term" value="F:2-dehydro-3-deoxygluconokinase activity"/>
    <property type="evidence" value="ECO:0007669"/>
    <property type="project" value="UniProtKB-EC"/>
</dbReference>
<dbReference type="Gene3D" id="3.40.1190.20">
    <property type="match status" value="1"/>
</dbReference>
<dbReference type="InterPro" id="IPR050306">
    <property type="entry name" value="PfkB_Carbo_kinase"/>
</dbReference>
<dbReference type="GO" id="GO:0005524">
    <property type="term" value="F:ATP binding"/>
    <property type="evidence" value="ECO:0007669"/>
    <property type="project" value="UniProtKB-KW"/>
</dbReference>
<dbReference type="EMBL" id="CP020814">
    <property type="protein sequence ID" value="ARK29550.1"/>
    <property type="molecule type" value="Genomic_DNA"/>
</dbReference>
<dbReference type="PRINTS" id="PR00990">
    <property type="entry name" value="RIBOKINASE"/>
</dbReference>
<evidence type="ECO:0000256" key="3">
    <source>
        <dbReference type="ARBA" id="ARBA00022741"/>
    </source>
</evidence>
<evidence type="ECO:0000256" key="5">
    <source>
        <dbReference type="ARBA" id="ARBA00022840"/>
    </source>
</evidence>
<dbReference type="PANTHER" id="PTHR43085:SF1">
    <property type="entry name" value="PSEUDOURIDINE KINASE-RELATED"/>
    <property type="match status" value="1"/>
</dbReference>
<keyword evidence="4 6" id="KW-0418">Kinase</keyword>
<keyword evidence="2 6" id="KW-0808">Transferase</keyword>
<reference evidence="8 9" key="1">
    <citation type="submission" date="2017-04" db="EMBL/GenBank/DDBJ databases">
        <title>Bacillus krulwichiae AM31D Genome sequencing and assembly.</title>
        <authorList>
            <person name="Krulwich T.A."/>
            <person name="Anastor L."/>
            <person name="Ehrlich R."/>
            <person name="Ehrlich G.D."/>
            <person name="Janto B."/>
        </authorList>
    </citation>
    <scope>NUCLEOTIDE SEQUENCE [LARGE SCALE GENOMIC DNA]</scope>
    <source>
        <strain evidence="8 9">AM31D</strain>
    </source>
</reference>
<dbReference type="Proteomes" id="UP000193006">
    <property type="component" value="Chromosome"/>
</dbReference>
<dbReference type="InterPro" id="IPR011611">
    <property type="entry name" value="PfkB_dom"/>
</dbReference>
<dbReference type="CDD" id="cd01166">
    <property type="entry name" value="KdgK"/>
    <property type="match status" value="1"/>
</dbReference>
<dbReference type="SUPFAM" id="SSF53613">
    <property type="entry name" value="Ribokinase-like"/>
    <property type="match status" value="1"/>
</dbReference>
<evidence type="ECO:0000259" key="7">
    <source>
        <dbReference type="Pfam" id="PF00294"/>
    </source>
</evidence>
<keyword evidence="5" id="KW-0067">ATP-binding</keyword>
<evidence type="ECO:0000256" key="4">
    <source>
        <dbReference type="ARBA" id="ARBA00022777"/>
    </source>
</evidence>
<dbReference type="GO" id="GO:0008865">
    <property type="term" value="F:fructokinase activity"/>
    <property type="evidence" value="ECO:0007669"/>
    <property type="project" value="UniProtKB-ARBA"/>
</dbReference>
<dbReference type="KEGG" id="bkw:BkAM31D_06570"/>
<name>A0A1X9MAD0_9BACI</name>
<proteinExistence type="inferred from homology"/>
<dbReference type="AlphaFoldDB" id="A0A1X9MAD0"/>
<dbReference type="Pfam" id="PF00294">
    <property type="entry name" value="PfkB"/>
    <property type="match status" value="1"/>
</dbReference>
<evidence type="ECO:0000256" key="2">
    <source>
        <dbReference type="ARBA" id="ARBA00022679"/>
    </source>
</evidence>
<dbReference type="InterPro" id="IPR029056">
    <property type="entry name" value="Ribokinase-like"/>
</dbReference>
<dbReference type="PROSITE" id="PS00584">
    <property type="entry name" value="PFKB_KINASES_2"/>
    <property type="match status" value="1"/>
</dbReference>
<evidence type="ECO:0000313" key="9">
    <source>
        <dbReference type="Proteomes" id="UP000193006"/>
    </source>
</evidence>
<comment type="similarity">
    <text evidence="1 6">Belongs to the carbohydrate kinase PfkB family.</text>
</comment>
<evidence type="ECO:0000313" key="8">
    <source>
        <dbReference type="EMBL" id="ARK29550.1"/>
    </source>
</evidence>
<gene>
    <name evidence="8" type="primary">kdgK</name>
    <name evidence="8" type="ORF">BkAM31D_06570</name>
</gene>
<dbReference type="GO" id="GO:0006000">
    <property type="term" value="P:fructose metabolic process"/>
    <property type="evidence" value="ECO:0007669"/>
    <property type="project" value="UniProtKB-ARBA"/>
</dbReference>
<dbReference type="EC" id="2.7.1.45" evidence="8"/>
<dbReference type="InterPro" id="IPR002139">
    <property type="entry name" value="Ribo/fructo_kinase"/>
</dbReference>
<evidence type="ECO:0000256" key="6">
    <source>
        <dbReference type="RuleBase" id="RU003704"/>
    </source>
</evidence>
<dbReference type="STRING" id="199441.BkAM31D_06570"/>
<protein>
    <submittedName>
        <fullName evidence="8">2-dehydro-3-deoxygluconokinase</fullName>
        <ecNumber evidence="8">2.7.1.45</ecNumber>
    </submittedName>
</protein>
<dbReference type="RefSeq" id="WP_066154190.1">
    <property type="nucleotide sequence ID" value="NZ_CP020814.1"/>
</dbReference>
<organism evidence="8 9">
    <name type="scientific">Halalkalibacter krulwichiae</name>
    <dbReference type="NCBI Taxonomy" id="199441"/>
    <lineage>
        <taxon>Bacteria</taxon>
        <taxon>Bacillati</taxon>
        <taxon>Bacillota</taxon>
        <taxon>Bacilli</taxon>
        <taxon>Bacillales</taxon>
        <taxon>Bacillaceae</taxon>
        <taxon>Halalkalibacter</taxon>
    </lineage>
</organism>
<feature type="domain" description="Carbohydrate kinase PfkB" evidence="7">
    <location>
        <begin position="2"/>
        <end position="299"/>
    </location>
</feature>
<dbReference type="PANTHER" id="PTHR43085">
    <property type="entry name" value="HEXOKINASE FAMILY MEMBER"/>
    <property type="match status" value="1"/>
</dbReference>
<evidence type="ECO:0000256" key="1">
    <source>
        <dbReference type="ARBA" id="ARBA00010688"/>
    </source>
</evidence>
<sequence>MDVVTIGESMAVFSPESTPLMRYAATYSRKFGGAESNVAIGLTRLGHQVGWISKVGNDELGKGLLSFIRGEGVNVDQVKVDASAPTGLYFKEVRSASNVRVEYYRKGSAASQLTPNDLNEDYIAGAQFLHITGITPALSESCYETIMHSISIAKENGVKVVFDPNLRKKLWSEERARQVLLEIAAKSDVVLPGVAEGEFMFGEQDPEKLGELFLNYGASLVIIKVGAKGAYYFTKEEQQLVPGFPVDQVIDPVGAGDGFAAGVISGLLDQLSLYEVVERANAVGALATQIPGDFEGLPTREEIDQFLNATDVEDINR</sequence>
<keyword evidence="9" id="KW-1185">Reference proteome</keyword>
<keyword evidence="3" id="KW-0547">Nucleotide-binding</keyword>
<accession>A0A1X9MAD0</accession>
<dbReference type="InterPro" id="IPR002173">
    <property type="entry name" value="Carboh/pur_kinase_PfkB_CS"/>
</dbReference>